<gene>
    <name evidence="13" type="ORF">NQ315_010764</name>
</gene>
<dbReference type="InterPro" id="IPR016024">
    <property type="entry name" value="ARM-type_fold"/>
</dbReference>
<evidence type="ECO:0000313" key="14">
    <source>
        <dbReference type="Proteomes" id="UP001159042"/>
    </source>
</evidence>
<dbReference type="Pfam" id="PF08621">
    <property type="entry name" value="RPAP1_N"/>
    <property type="match status" value="1"/>
</dbReference>
<keyword evidence="14" id="KW-1185">Reference proteome</keyword>
<evidence type="ECO:0000256" key="2">
    <source>
        <dbReference type="ARBA" id="ARBA00004141"/>
    </source>
</evidence>
<evidence type="ECO:0000256" key="5">
    <source>
        <dbReference type="ARBA" id="ARBA00022989"/>
    </source>
</evidence>
<evidence type="ECO:0000256" key="4">
    <source>
        <dbReference type="ARBA" id="ARBA00022692"/>
    </source>
</evidence>
<keyword evidence="4 9" id="KW-0812">Transmembrane</keyword>
<dbReference type="Pfam" id="PF25766">
    <property type="entry name" value="TPR_RPAP1"/>
    <property type="match status" value="1"/>
</dbReference>
<accession>A0AAV8VTW2</accession>
<feature type="transmembrane region" description="Helical" evidence="9">
    <location>
        <begin position="1204"/>
        <end position="1225"/>
    </location>
</feature>
<evidence type="ECO:0008006" key="15">
    <source>
        <dbReference type="Google" id="ProtNLM"/>
    </source>
</evidence>
<dbReference type="SUPFAM" id="SSF48371">
    <property type="entry name" value="ARM repeat"/>
    <property type="match status" value="1"/>
</dbReference>
<feature type="transmembrane region" description="Helical" evidence="9">
    <location>
        <begin position="1122"/>
        <end position="1149"/>
    </location>
</feature>
<evidence type="ECO:0000256" key="8">
    <source>
        <dbReference type="ARBA" id="ARBA00023242"/>
    </source>
</evidence>
<feature type="domain" description="RPAP1/MINIYO-like TPR repeats" evidence="12">
    <location>
        <begin position="941"/>
        <end position="1101"/>
    </location>
</feature>
<dbReference type="GO" id="GO:0006366">
    <property type="term" value="P:transcription by RNA polymerase II"/>
    <property type="evidence" value="ECO:0007669"/>
    <property type="project" value="InterPro"/>
</dbReference>
<dbReference type="InterPro" id="IPR008952">
    <property type="entry name" value="Tetraspanin_EC2_sf"/>
</dbReference>
<evidence type="ECO:0000256" key="1">
    <source>
        <dbReference type="ARBA" id="ARBA00004123"/>
    </source>
</evidence>
<dbReference type="PANTHER" id="PTHR21483:SF18">
    <property type="entry name" value="RNA POLYMERASE II-ASSOCIATED PROTEIN 1"/>
    <property type="match status" value="1"/>
</dbReference>
<dbReference type="GO" id="GO:0016020">
    <property type="term" value="C:membrane"/>
    <property type="evidence" value="ECO:0007669"/>
    <property type="project" value="UniProtKB-SubCell"/>
</dbReference>
<reference evidence="13 14" key="1">
    <citation type="journal article" date="2023" name="Insect Mol. Biol.">
        <title>Genome sequencing provides insights into the evolution of gene families encoding plant cell wall-degrading enzymes in longhorned beetles.</title>
        <authorList>
            <person name="Shin N.R."/>
            <person name="Okamura Y."/>
            <person name="Kirsch R."/>
            <person name="Pauchet Y."/>
        </authorList>
    </citation>
    <scope>NUCLEOTIDE SEQUENCE [LARGE SCALE GENOMIC DNA]</scope>
    <source>
        <strain evidence="13">EAD_L_NR</strain>
    </source>
</reference>
<dbReference type="Gene3D" id="1.10.1450.10">
    <property type="entry name" value="Tetraspanin"/>
    <property type="match status" value="1"/>
</dbReference>
<dbReference type="EMBL" id="JANEYG010000030">
    <property type="protein sequence ID" value="KAJ8917851.1"/>
    <property type="molecule type" value="Genomic_DNA"/>
</dbReference>
<evidence type="ECO:0000259" key="11">
    <source>
        <dbReference type="Pfam" id="PF08621"/>
    </source>
</evidence>
<dbReference type="Pfam" id="PF00335">
    <property type="entry name" value="Tetraspanin"/>
    <property type="match status" value="1"/>
</dbReference>
<evidence type="ECO:0000259" key="12">
    <source>
        <dbReference type="Pfam" id="PF25766"/>
    </source>
</evidence>
<evidence type="ECO:0000313" key="13">
    <source>
        <dbReference type="EMBL" id="KAJ8917851.1"/>
    </source>
</evidence>
<dbReference type="InterPro" id="IPR013929">
    <property type="entry name" value="RPAP1_C"/>
</dbReference>
<evidence type="ECO:0000256" key="7">
    <source>
        <dbReference type="ARBA" id="ARBA00023163"/>
    </source>
</evidence>
<dbReference type="InterPro" id="IPR057989">
    <property type="entry name" value="TPR_RPAP1/MINIYO-like"/>
</dbReference>
<sequence length="1496" mass="169886">MYPRPKPGETEEDLLRLQDEFEKNKAANKVKPAAAFHYMLPTFVDEPSQEKSENTITQEADIVDQLANTFEAIPNDMDLKVVAERKPEQRTVPCFQFVKGKGFPQAKRRDPSVSSGKGSIFSRQIKRMKNEELPMETDTVPLTENALRIQERTSVEAAADEVAVSKLPDASLPSQSYVLTGSDSKQIHEENLQVMKSMTEQEILEERQKLIATMDPAIVAFLKSRRKKEVLQNRNPTIKEQNTAFGNIQVEEIETPAELLKQPTAERWLNFDTVETSKLAWMKDVDIPEINKSKQFEARFDFEGWLLPYSEPEINEQNRVLYHHGEEPGRPGYTLQELFQLSRSSVIQQKIISLNCIANVLSLNSTGVYDGIIDLPLEQIFFVVRFCLDDNTPAVLNASIKAMRNLIFSQVDESCLDGLKAFGMGLIEPVLAMDNEKEDDITENDQQLVEKNIVRCLARTEILTRIRYIINTVKPSLETIVYCMDILIRLARDSDLILSKIFGCDGLIETILANFVPAEINTGASTGSPYGLPLIQAIKLLRVISSRSRILAAKVISKYDILNSIAFYLSNDTFAQNVNGLRLQSECMHLWSLFIHYGLALEHFSALQPVLLNMLNYHFKNTNLDIVTTFARQGHASALLILLANAAKRNYNLITPFLTTLIEMCLPKWSFQFGILTEFVCGKLQMISALTYCLSCIRRYQLNNKTDEAILKLLQSKGFDTVTKNIKSGSMLLNNYDTHKSSSNLKTLEAAAWHTMDHVVPTMQTNSCIPFLHSLSLYISICDNREVKSSFLKHSNIQTYLTSLQKLDKYYLSSNWFARPESFVLMNMLKTAVSVKSDLDTSVFYELSVKCLCVFNAEQKPDIEYVLENIIFCPEFYPSEALLQNLSIEQRNSSLVTSLGNLGEVLEVYTQVLGLKNDIPDFSLTSCIDIAVGNVIPLDWIYTPILVLYSNQQGNKLGTEESQVFIIRNCLRWILIYETYFPLLAAVINPTDKFCRLACVFLGSDNLFLIKEIHDLLELCFKNVMKFENQLNFQKQIQGLSNFQDFYTQLLEQYQGVSYGDILFGNVVLVPLAQNHDIQYKKTLWSEYMGVVQIFNVSPEQKYNSNAMALGMFKLSHKQRKLLFIIFTVLNVVQILLGFGMTSTSFYIFVAVSPVLHTEKAQVNFAFVVTGIYGTHVMFHWIIGIKMCKKCFRQAHKKSTNNLLLLWYCVGTNTVVILIVISHFARKSGKQIVKSMRNSIATGMTHYLTDPSWKEIIDKLQYSNQCCGIDSYQNWHDTTWLTKYHVDVDSETIKDFRTSQESLHLPVTPWSCCNIEFPMQCLHDPVQQVQYAHLWVDDPDLIKDSINTKGCLDGLKRPITAVINFFVVLTSMVCILHIVIFIVSRILYTGSRNAILLNDPEGVAPGWIFGRGDCGYARGKTLAEMMGLSPRPSGLVDDAKNYESDKLLGDGAISDPEETVFNPQLHSTKILDEAELQNEHDQTEPFSMTAEMERMT</sequence>
<dbReference type="SUPFAM" id="SSF48652">
    <property type="entry name" value="Tetraspanin"/>
    <property type="match status" value="1"/>
</dbReference>
<dbReference type="InterPro" id="IPR018499">
    <property type="entry name" value="Tetraspanin/Peripherin"/>
</dbReference>
<keyword evidence="8" id="KW-0539">Nucleus</keyword>
<comment type="caution">
    <text evidence="13">The sequence shown here is derived from an EMBL/GenBank/DDBJ whole genome shotgun (WGS) entry which is preliminary data.</text>
</comment>
<dbReference type="InterPro" id="IPR039913">
    <property type="entry name" value="RPAP1/Rba50"/>
</dbReference>
<evidence type="ECO:0000259" key="10">
    <source>
        <dbReference type="Pfam" id="PF08620"/>
    </source>
</evidence>
<feature type="transmembrane region" description="Helical" evidence="9">
    <location>
        <begin position="1361"/>
        <end position="1383"/>
    </location>
</feature>
<feature type="domain" description="RPAP1 C-terminal" evidence="10">
    <location>
        <begin position="297"/>
        <end position="362"/>
    </location>
</feature>
<dbReference type="Pfam" id="PF08620">
    <property type="entry name" value="RPAP1_C"/>
    <property type="match status" value="1"/>
</dbReference>
<organism evidence="13 14">
    <name type="scientific">Exocentrus adspersus</name>
    <dbReference type="NCBI Taxonomy" id="1586481"/>
    <lineage>
        <taxon>Eukaryota</taxon>
        <taxon>Metazoa</taxon>
        <taxon>Ecdysozoa</taxon>
        <taxon>Arthropoda</taxon>
        <taxon>Hexapoda</taxon>
        <taxon>Insecta</taxon>
        <taxon>Pterygota</taxon>
        <taxon>Neoptera</taxon>
        <taxon>Endopterygota</taxon>
        <taxon>Coleoptera</taxon>
        <taxon>Polyphaga</taxon>
        <taxon>Cucujiformia</taxon>
        <taxon>Chrysomeloidea</taxon>
        <taxon>Cerambycidae</taxon>
        <taxon>Lamiinae</taxon>
        <taxon>Acanthocinini</taxon>
        <taxon>Exocentrus</taxon>
    </lineage>
</organism>
<evidence type="ECO:0000256" key="6">
    <source>
        <dbReference type="ARBA" id="ARBA00023136"/>
    </source>
</evidence>
<dbReference type="InterPro" id="IPR013930">
    <property type="entry name" value="RPAP1_N"/>
</dbReference>
<name>A0AAV8VTW2_9CUCU</name>
<proteinExistence type="inferred from homology"/>
<dbReference type="Proteomes" id="UP001159042">
    <property type="component" value="Unassembled WGS sequence"/>
</dbReference>
<comment type="similarity">
    <text evidence="3">Belongs to the RPAP1 family.</text>
</comment>
<comment type="subcellular location">
    <subcellularLocation>
        <location evidence="2">Membrane</location>
        <topology evidence="2">Multi-pass membrane protein</topology>
    </subcellularLocation>
    <subcellularLocation>
        <location evidence="1">Nucleus</location>
    </subcellularLocation>
</comment>
<keyword evidence="6 9" id="KW-0472">Membrane</keyword>
<evidence type="ECO:0000256" key="9">
    <source>
        <dbReference type="SAM" id="Phobius"/>
    </source>
</evidence>
<feature type="domain" description="RPAP1 N-terminal" evidence="11">
    <location>
        <begin position="185"/>
        <end position="228"/>
    </location>
</feature>
<protein>
    <recommendedName>
        <fullName evidence="15">RNA polymerase II-associated protein 1</fullName>
    </recommendedName>
</protein>
<keyword evidence="5 9" id="KW-1133">Transmembrane helix</keyword>
<evidence type="ECO:0000256" key="3">
    <source>
        <dbReference type="ARBA" id="ARBA00009953"/>
    </source>
</evidence>
<feature type="transmembrane region" description="Helical" evidence="9">
    <location>
        <begin position="1161"/>
        <end position="1183"/>
    </location>
</feature>
<keyword evidence="7" id="KW-0804">Transcription</keyword>
<dbReference type="PANTHER" id="PTHR21483">
    <property type="entry name" value="RNA POLYMERASE II-ASSOCIATED PROTEIN 1"/>
    <property type="match status" value="1"/>
</dbReference>